<accession>A0A814UF91</accession>
<evidence type="ECO:0000256" key="1">
    <source>
        <dbReference type="SAM" id="Phobius"/>
    </source>
</evidence>
<keyword evidence="1" id="KW-0472">Membrane</keyword>
<proteinExistence type="predicted"/>
<keyword evidence="1" id="KW-0812">Transmembrane</keyword>
<protein>
    <submittedName>
        <fullName evidence="2">Uncharacterized protein</fullName>
    </submittedName>
</protein>
<name>A0A814UF91_ADIRI</name>
<reference evidence="2" key="1">
    <citation type="submission" date="2021-02" db="EMBL/GenBank/DDBJ databases">
        <authorList>
            <person name="Nowell W R."/>
        </authorList>
    </citation>
    <scope>NUCLEOTIDE SEQUENCE</scope>
</reference>
<evidence type="ECO:0000313" key="3">
    <source>
        <dbReference type="Proteomes" id="UP000663852"/>
    </source>
</evidence>
<feature type="transmembrane region" description="Helical" evidence="1">
    <location>
        <begin position="90"/>
        <end position="109"/>
    </location>
</feature>
<sequence>MRSEEKHYRAATCKVERILVCSKTVCREWTKSMPLNDCFGLQLNVSYVVATHERNHYLTRLNSSGVCYYNINNHNEVKWDEFNVTPYLDIFIRGVLLIFIGILYLIIVAKTCPAVESGQELSPEREQMLDSFFMSF</sequence>
<evidence type="ECO:0000313" key="2">
    <source>
        <dbReference type="EMBL" id="CAF1173318.1"/>
    </source>
</evidence>
<organism evidence="2 3">
    <name type="scientific">Adineta ricciae</name>
    <name type="common">Rotifer</name>
    <dbReference type="NCBI Taxonomy" id="249248"/>
    <lineage>
        <taxon>Eukaryota</taxon>
        <taxon>Metazoa</taxon>
        <taxon>Spiralia</taxon>
        <taxon>Gnathifera</taxon>
        <taxon>Rotifera</taxon>
        <taxon>Eurotatoria</taxon>
        <taxon>Bdelloidea</taxon>
        <taxon>Adinetida</taxon>
        <taxon>Adinetidae</taxon>
        <taxon>Adineta</taxon>
    </lineage>
</organism>
<dbReference type="Proteomes" id="UP000663852">
    <property type="component" value="Unassembled WGS sequence"/>
</dbReference>
<keyword evidence="1" id="KW-1133">Transmembrane helix</keyword>
<gene>
    <name evidence="2" type="ORF">EDS130_LOCUS23814</name>
</gene>
<dbReference type="EMBL" id="CAJNOJ010000132">
    <property type="protein sequence ID" value="CAF1173318.1"/>
    <property type="molecule type" value="Genomic_DNA"/>
</dbReference>
<comment type="caution">
    <text evidence="2">The sequence shown here is derived from an EMBL/GenBank/DDBJ whole genome shotgun (WGS) entry which is preliminary data.</text>
</comment>
<dbReference type="AlphaFoldDB" id="A0A814UF91"/>